<dbReference type="GO" id="GO:0005886">
    <property type="term" value="C:plasma membrane"/>
    <property type="evidence" value="ECO:0007669"/>
    <property type="project" value="UniProtKB-SubCell"/>
</dbReference>
<dbReference type="Pfam" id="PF02308">
    <property type="entry name" value="MgtC"/>
    <property type="match status" value="1"/>
</dbReference>
<evidence type="ECO:0000256" key="6">
    <source>
        <dbReference type="ARBA" id="ARBA00023136"/>
    </source>
</evidence>
<dbReference type="EMBL" id="CP001825">
    <property type="protein sequence ID" value="ACZ41390.1"/>
    <property type="molecule type" value="Genomic_DNA"/>
</dbReference>
<dbReference type="PRINTS" id="PR01837">
    <property type="entry name" value="MGTCSAPBPROT"/>
</dbReference>
<comment type="similarity">
    <text evidence="2">Belongs to the MgtC/SapB family.</text>
</comment>
<keyword evidence="10" id="KW-1185">Reference proteome</keyword>
<feature type="transmembrane region" description="Helical" evidence="7">
    <location>
        <begin position="122"/>
        <end position="141"/>
    </location>
</feature>
<keyword evidence="5 7" id="KW-1133">Transmembrane helix</keyword>
<evidence type="ECO:0000256" key="1">
    <source>
        <dbReference type="ARBA" id="ARBA00004651"/>
    </source>
</evidence>
<comment type="subcellular location">
    <subcellularLocation>
        <location evidence="1">Cell membrane</location>
        <topology evidence="1">Multi-pass membrane protein</topology>
    </subcellularLocation>
</comment>
<sequence>MEDFIPSIHDLIMSGQILLSLLLGGVIGFEREARNKPAGLRTHMMVAAGTTAFTLASIYGFSMVSGQITRDPARVAAQIVSGIGFLGAGTIFRSGSSIRGLTTASTIWLVASIGMLVGVGMYWLAIFTTVISTVVLSFMPAPIYKLERRLRVGEPSITPDDDDEL</sequence>
<feature type="transmembrane region" description="Helical" evidence="7">
    <location>
        <begin position="73"/>
        <end position="91"/>
    </location>
</feature>
<dbReference type="HOGENOM" id="CLU_079292_1_4_0"/>
<evidence type="ECO:0000313" key="10">
    <source>
        <dbReference type="Proteomes" id="UP000000323"/>
    </source>
</evidence>
<organism evidence="9 10">
    <name type="scientific">Thermobaculum terrenum (strain ATCC BAA-798 / CCMEE 7001 / YNP1)</name>
    <dbReference type="NCBI Taxonomy" id="525904"/>
    <lineage>
        <taxon>Bacteria</taxon>
        <taxon>Bacillati</taxon>
        <taxon>Chloroflexota</taxon>
        <taxon>Chloroflexia</taxon>
        <taxon>Candidatus Thermobaculales</taxon>
        <taxon>Candidatus Thermobaculaceae</taxon>
        <taxon>Thermobaculum</taxon>
    </lineage>
</organism>
<dbReference type="eggNOG" id="COG1285">
    <property type="taxonomic scope" value="Bacteria"/>
</dbReference>
<keyword evidence="6 7" id="KW-0472">Membrane</keyword>
<dbReference type="InterPro" id="IPR003416">
    <property type="entry name" value="MgtC/SapB/SrpB/YhiD_fam"/>
</dbReference>
<dbReference type="RefSeq" id="WP_012874425.1">
    <property type="nucleotide sequence ID" value="NC_013525.1"/>
</dbReference>
<dbReference type="OrthoDB" id="9811198at2"/>
<keyword evidence="3" id="KW-1003">Cell membrane</keyword>
<dbReference type="STRING" id="525904.Tter_0469"/>
<protein>
    <submittedName>
        <fullName evidence="9">MgtC/SapB transporter</fullName>
    </submittedName>
</protein>
<dbReference type="Proteomes" id="UP000000323">
    <property type="component" value="Chromosome 1"/>
</dbReference>
<evidence type="ECO:0000256" key="4">
    <source>
        <dbReference type="ARBA" id="ARBA00022692"/>
    </source>
</evidence>
<evidence type="ECO:0000256" key="5">
    <source>
        <dbReference type="ARBA" id="ARBA00022989"/>
    </source>
</evidence>
<dbReference type="InterPro" id="IPR049177">
    <property type="entry name" value="MgtC_SapB_SrpB_YhiD_N"/>
</dbReference>
<feature type="domain" description="MgtC/SapB/SrpB/YhiD N-terminal" evidence="8">
    <location>
        <begin position="17"/>
        <end position="139"/>
    </location>
</feature>
<feature type="transmembrane region" description="Helical" evidence="7">
    <location>
        <begin position="42"/>
        <end position="61"/>
    </location>
</feature>
<dbReference type="PANTHER" id="PTHR33778">
    <property type="entry name" value="PROTEIN MGTC"/>
    <property type="match status" value="1"/>
</dbReference>
<name>D1CEN4_THET1</name>
<dbReference type="PANTHER" id="PTHR33778:SF1">
    <property type="entry name" value="MAGNESIUM TRANSPORTER YHID-RELATED"/>
    <property type="match status" value="1"/>
</dbReference>
<gene>
    <name evidence="9" type="ordered locus">Tter_0469</name>
</gene>
<proteinExistence type="inferred from homology"/>
<evidence type="ECO:0000313" key="9">
    <source>
        <dbReference type="EMBL" id="ACZ41390.1"/>
    </source>
</evidence>
<keyword evidence="4 7" id="KW-0812">Transmembrane</keyword>
<evidence type="ECO:0000256" key="3">
    <source>
        <dbReference type="ARBA" id="ARBA00022475"/>
    </source>
</evidence>
<dbReference type="KEGG" id="ttr:Tter_0469"/>
<evidence type="ECO:0000256" key="2">
    <source>
        <dbReference type="ARBA" id="ARBA00009298"/>
    </source>
</evidence>
<evidence type="ECO:0000256" key="7">
    <source>
        <dbReference type="SAM" id="Phobius"/>
    </source>
</evidence>
<dbReference type="AlphaFoldDB" id="D1CEN4"/>
<reference evidence="10" key="1">
    <citation type="journal article" date="2010" name="Stand. Genomic Sci.">
        <title>Complete genome sequence of 'Thermobaculum terrenum' type strain (YNP1).</title>
        <authorList>
            <person name="Kiss H."/>
            <person name="Cleland D."/>
            <person name="Lapidus A."/>
            <person name="Lucas S."/>
            <person name="Glavina Del Rio T."/>
            <person name="Nolan M."/>
            <person name="Tice H."/>
            <person name="Han C."/>
            <person name="Goodwin L."/>
            <person name="Pitluck S."/>
            <person name="Liolios K."/>
            <person name="Ivanova N."/>
            <person name="Mavromatis K."/>
            <person name="Ovchinnikova G."/>
            <person name="Pati A."/>
            <person name="Chen A."/>
            <person name="Palaniappan K."/>
            <person name="Land M."/>
            <person name="Hauser L."/>
            <person name="Chang Y."/>
            <person name="Jeffries C."/>
            <person name="Lu M."/>
            <person name="Brettin T."/>
            <person name="Detter J."/>
            <person name="Goker M."/>
            <person name="Tindall B."/>
            <person name="Beck B."/>
            <person name="McDermott T."/>
            <person name="Woyke T."/>
            <person name="Bristow J."/>
            <person name="Eisen J."/>
            <person name="Markowitz V."/>
            <person name="Hugenholtz P."/>
            <person name="Kyrpides N."/>
            <person name="Klenk H."/>
            <person name="Cheng J."/>
        </authorList>
    </citation>
    <scope>NUCLEOTIDE SEQUENCE [LARGE SCALE GENOMIC DNA]</scope>
    <source>
        <strain evidence="10">ATCC BAA-798 / YNP1</strain>
    </source>
</reference>
<feature type="transmembrane region" description="Helical" evidence="7">
    <location>
        <begin position="12"/>
        <end position="30"/>
    </location>
</feature>
<accession>D1CEN4</accession>
<evidence type="ECO:0000259" key="8">
    <source>
        <dbReference type="Pfam" id="PF02308"/>
    </source>
</evidence>